<comment type="caution">
    <text evidence="2">The sequence shown here is derived from an EMBL/GenBank/DDBJ whole genome shotgun (WGS) entry which is preliminary data.</text>
</comment>
<dbReference type="Pfam" id="PF14129">
    <property type="entry name" value="DUF4296"/>
    <property type="match status" value="1"/>
</dbReference>
<proteinExistence type="predicted"/>
<name>A0A090WP02_9FLAO</name>
<dbReference type="EMBL" id="BBNU01000004">
    <property type="protein sequence ID" value="GAL78741.1"/>
    <property type="molecule type" value="Genomic_DNA"/>
</dbReference>
<dbReference type="AlphaFoldDB" id="A0A090WP02"/>
<protein>
    <recommendedName>
        <fullName evidence="1">DUF4296 domain-containing protein</fullName>
    </recommendedName>
</protein>
<feature type="domain" description="DUF4296" evidence="1">
    <location>
        <begin position="28"/>
        <end position="107"/>
    </location>
</feature>
<sequence length="216" mass="25261">MILNRFSTYLSIMLLVTACYQFKAPKKPKNLISKEKMVDILIDAKIVGSANMANKRIMESHGVDLETYVFKKHNVDSLQFAESNEYYTFNIEEYDEIYQKVKDSLEALKLFYKDVEKKEEAEVARKRKQDSLQMLTTLKDSISNLKLHDSIKTRLQKEILLDTTLLKEKFNKIIEENKTVTDDVLEKIESVDRQKLSKIKSKLVKPISDKDVRSRE</sequence>
<accession>A0A090WP02</accession>
<organism evidence="2 3">
    <name type="scientific">Algibacter lectus</name>
    <dbReference type="NCBI Taxonomy" id="221126"/>
    <lineage>
        <taxon>Bacteria</taxon>
        <taxon>Pseudomonadati</taxon>
        <taxon>Bacteroidota</taxon>
        <taxon>Flavobacteriia</taxon>
        <taxon>Flavobacteriales</taxon>
        <taxon>Flavobacteriaceae</taxon>
        <taxon>Algibacter</taxon>
    </lineage>
</organism>
<dbReference type="STRING" id="221126.SAMN04489722_103361"/>
<gene>
    <name evidence="2" type="ORF">JCM19274_3299</name>
</gene>
<evidence type="ECO:0000313" key="3">
    <source>
        <dbReference type="Proteomes" id="UP000029643"/>
    </source>
</evidence>
<dbReference type="RefSeq" id="WP_081958597.1">
    <property type="nucleotide sequence ID" value="NZ_BBNU01000004.1"/>
</dbReference>
<evidence type="ECO:0000259" key="1">
    <source>
        <dbReference type="Pfam" id="PF14129"/>
    </source>
</evidence>
<dbReference type="PROSITE" id="PS51257">
    <property type="entry name" value="PROKAR_LIPOPROTEIN"/>
    <property type="match status" value="1"/>
</dbReference>
<reference evidence="2 3" key="1">
    <citation type="journal article" date="2014" name="Genome Announc.">
        <title>Draft Genome Sequences of Marine Flavobacterium Algibacter lectus Strains SS8 and NR4.</title>
        <authorList>
            <person name="Takatani N."/>
            <person name="Nakanishi M."/>
            <person name="Meirelles P."/>
            <person name="Mino S."/>
            <person name="Suda W."/>
            <person name="Oshima K."/>
            <person name="Hattori M."/>
            <person name="Ohkuma M."/>
            <person name="Hosokawa M."/>
            <person name="Miyashita K."/>
            <person name="Thompson F.L."/>
            <person name="Niwa A."/>
            <person name="Sawabe T."/>
            <person name="Sawabe T."/>
        </authorList>
    </citation>
    <scope>NUCLEOTIDE SEQUENCE [LARGE SCALE GENOMIC DNA]</scope>
    <source>
        <strain evidence="3">JCM19274</strain>
    </source>
</reference>
<evidence type="ECO:0000313" key="2">
    <source>
        <dbReference type="EMBL" id="GAL78741.1"/>
    </source>
</evidence>
<dbReference type="Proteomes" id="UP000029643">
    <property type="component" value="Unassembled WGS sequence"/>
</dbReference>
<dbReference type="InterPro" id="IPR025381">
    <property type="entry name" value="DUF4296"/>
</dbReference>